<evidence type="ECO:0000313" key="2">
    <source>
        <dbReference type="EMBL" id="CAD5209320.1"/>
    </source>
</evidence>
<gene>
    <name evidence="2" type="ORF">BOKJ2_LOCUS2621</name>
</gene>
<reference evidence="2" key="1">
    <citation type="submission" date="2020-09" db="EMBL/GenBank/DDBJ databases">
        <authorList>
            <person name="Kikuchi T."/>
        </authorList>
    </citation>
    <scope>NUCLEOTIDE SEQUENCE</scope>
    <source>
        <strain evidence="2">SH1</strain>
    </source>
</reference>
<comment type="caution">
    <text evidence="2">The sequence shown here is derived from an EMBL/GenBank/DDBJ whole genome shotgun (WGS) entry which is preliminary data.</text>
</comment>
<dbReference type="PANTHER" id="PTHR46331:SF2">
    <property type="entry name" value="VALACYCLOVIR HYDROLASE"/>
    <property type="match status" value="1"/>
</dbReference>
<dbReference type="Proteomes" id="UP000783686">
    <property type="component" value="Unassembled WGS sequence"/>
</dbReference>
<protein>
    <recommendedName>
        <fullName evidence="1">AB hydrolase-1 domain-containing protein</fullName>
    </recommendedName>
</protein>
<dbReference type="Pfam" id="PF00561">
    <property type="entry name" value="Abhydrolase_1"/>
    <property type="match status" value="1"/>
</dbReference>
<dbReference type="Gene3D" id="3.40.50.1820">
    <property type="entry name" value="alpha/beta hydrolase"/>
    <property type="match status" value="1"/>
</dbReference>
<dbReference type="InterPro" id="IPR029058">
    <property type="entry name" value="AB_hydrolase_fold"/>
</dbReference>
<dbReference type="Proteomes" id="UP000614601">
    <property type="component" value="Unassembled WGS sequence"/>
</dbReference>
<accession>A0A811K1W8</accession>
<evidence type="ECO:0000259" key="1">
    <source>
        <dbReference type="Pfam" id="PF00561"/>
    </source>
</evidence>
<keyword evidence="3" id="KW-1185">Reference proteome</keyword>
<feature type="domain" description="AB hydrolase-1" evidence="1">
    <location>
        <begin position="42"/>
        <end position="156"/>
    </location>
</feature>
<evidence type="ECO:0000313" key="3">
    <source>
        <dbReference type="Proteomes" id="UP000614601"/>
    </source>
</evidence>
<dbReference type="GO" id="GO:0017171">
    <property type="term" value="F:serine hydrolase activity"/>
    <property type="evidence" value="ECO:0007669"/>
    <property type="project" value="TreeGrafter"/>
</dbReference>
<sequence length="275" mass="31580">MSIEQIDTIEERILEDYAEIDDVNIGYERYGHGPNYILGICGGCGSYKKDFPEQVLRAFDPNYFTIVAMDPPGYGKSRPPARNQEINRCKKDAKYGIGLMKHLNLVPFCVLGWSEGARTSIHVAHQGKDVVNRVIVMAVTTRVDPRIDQAFLGTRNTDHWLPETLEPYTRHYPEDFVRVEWAAVCDVVHKVYENTAGRFPSDLVLHTLKQPMLNIYGGKDRFIMDQKYMQEKVPTIRTAVHAQGGHDFYVKYSRWLAMKVTQFFKETSQELKASL</sequence>
<dbReference type="InterPro" id="IPR000073">
    <property type="entry name" value="AB_hydrolase_1"/>
</dbReference>
<dbReference type="EMBL" id="CAJFCW020000002">
    <property type="protein sequence ID" value="CAG9089014.1"/>
    <property type="molecule type" value="Genomic_DNA"/>
</dbReference>
<dbReference type="OrthoDB" id="19657at2759"/>
<proteinExistence type="predicted"/>
<name>A0A811K1W8_9BILA</name>
<dbReference type="SUPFAM" id="SSF53474">
    <property type="entry name" value="alpha/beta-Hydrolases"/>
    <property type="match status" value="1"/>
</dbReference>
<dbReference type="EMBL" id="CAJFDH010000002">
    <property type="protein sequence ID" value="CAD5209320.1"/>
    <property type="molecule type" value="Genomic_DNA"/>
</dbReference>
<dbReference type="PANTHER" id="PTHR46331">
    <property type="entry name" value="VALACYCLOVIR HYDROLASE"/>
    <property type="match status" value="1"/>
</dbReference>
<dbReference type="AlphaFoldDB" id="A0A811K1W8"/>
<organism evidence="2 3">
    <name type="scientific">Bursaphelenchus okinawaensis</name>
    <dbReference type="NCBI Taxonomy" id="465554"/>
    <lineage>
        <taxon>Eukaryota</taxon>
        <taxon>Metazoa</taxon>
        <taxon>Ecdysozoa</taxon>
        <taxon>Nematoda</taxon>
        <taxon>Chromadorea</taxon>
        <taxon>Rhabditida</taxon>
        <taxon>Tylenchina</taxon>
        <taxon>Tylenchomorpha</taxon>
        <taxon>Aphelenchoidea</taxon>
        <taxon>Aphelenchoididae</taxon>
        <taxon>Bursaphelenchus</taxon>
    </lineage>
</organism>